<dbReference type="AlphaFoldDB" id="Q7NJM8"/>
<reference evidence="1 2" key="2">
    <citation type="journal article" date="2003" name="DNA Res.">
        <title>Complete genome structure of Gloeobacter violaceus PCC 7421, a cyanobacterium that lacks thylakoids (supplement).</title>
        <authorList>
            <person name="Nakamura Y."/>
            <person name="Kaneko T."/>
            <person name="Sato S."/>
            <person name="Mimuro M."/>
            <person name="Miyashita H."/>
            <person name="Tsuchiya T."/>
            <person name="Sasamoto S."/>
            <person name="Watanabe A."/>
            <person name="Kawashima K."/>
            <person name="Kishida Y."/>
            <person name="Kiyokawa C."/>
            <person name="Kohara M."/>
            <person name="Matsumoto M."/>
            <person name="Matsuno A."/>
            <person name="Nakazaki N."/>
            <person name="Shimpo S."/>
            <person name="Takeuchi C."/>
            <person name="Yamada M."/>
            <person name="Tabata S."/>
        </authorList>
    </citation>
    <scope>NUCLEOTIDE SEQUENCE [LARGE SCALE GENOMIC DNA]</scope>
    <source>
        <strain evidence="2">ATCC 29082 / PCC 7421</strain>
    </source>
</reference>
<accession>Q7NJM8</accession>
<sequence length="141" mass="15471">MPLGSVEILNTFLMALQLFLLGEDLTLLGEHLVLLGEHLVLLGKHLLLHVLHDRQDLAEDVGHLLNDRAGSSQMLQRLGKLLVEHHLTGAQFGKEVELVAELLDQSFQNTLDTLDSIGRLAVGVHGLPGLEVHGDTLFNHC</sequence>
<evidence type="ECO:0000313" key="2">
    <source>
        <dbReference type="Proteomes" id="UP000000557"/>
    </source>
</evidence>
<dbReference type="KEGG" id="gvi:glr1804"/>
<dbReference type="InParanoid" id="Q7NJM8"/>
<proteinExistence type="predicted"/>
<name>Q7NJM8_GLOVI</name>
<gene>
    <name evidence="1" type="ordered locus">glr1804</name>
</gene>
<keyword evidence="2" id="KW-1185">Reference proteome</keyword>
<protein>
    <submittedName>
        <fullName evidence="1">Glr1804 protein</fullName>
    </submittedName>
</protein>
<evidence type="ECO:0000313" key="1">
    <source>
        <dbReference type="EMBL" id="BAC89745.1"/>
    </source>
</evidence>
<dbReference type="Proteomes" id="UP000000557">
    <property type="component" value="Chromosome"/>
</dbReference>
<dbReference type="EMBL" id="BA000045">
    <property type="protein sequence ID" value="BAC89745.1"/>
    <property type="molecule type" value="Genomic_DNA"/>
</dbReference>
<reference evidence="1 2" key="1">
    <citation type="journal article" date="2003" name="DNA Res.">
        <title>Complete genome structure of Gloeobacter violaceus PCC 7421, a cyanobacterium that lacks thylakoids.</title>
        <authorList>
            <person name="Nakamura Y."/>
            <person name="Kaneko T."/>
            <person name="Sato S."/>
            <person name="Mimuro M."/>
            <person name="Miyashita H."/>
            <person name="Tsuchiya T."/>
            <person name="Sasamoto S."/>
            <person name="Watanabe A."/>
            <person name="Kawashima K."/>
            <person name="Kishida Y."/>
            <person name="Kiyokawa C."/>
            <person name="Kohara M."/>
            <person name="Matsumoto M."/>
            <person name="Matsuno A."/>
            <person name="Nakazaki N."/>
            <person name="Shimpo S."/>
            <person name="Takeuchi C."/>
            <person name="Yamada M."/>
            <person name="Tabata S."/>
        </authorList>
    </citation>
    <scope>NUCLEOTIDE SEQUENCE [LARGE SCALE GENOMIC DNA]</scope>
    <source>
        <strain evidence="2">ATCC 29082 / PCC 7421</strain>
    </source>
</reference>
<organism evidence="1 2">
    <name type="scientific">Gloeobacter violaceus (strain ATCC 29082 / PCC 7421)</name>
    <dbReference type="NCBI Taxonomy" id="251221"/>
    <lineage>
        <taxon>Bacteria</taxon>
        <taxon>Bacillati</taxon>
        <taxon>Cyanobacteriota</taxon>
        <taxon>Cyanophyceae</taxon>
        <taxon>Gloeobacterales</taxon>
        <taxon>Gloeobacteraceae</taxon>
        <taxon>Gloeobacter</taxon>
    </lineage>
</organism>
<dbReference type="HOGENOM" id="CLU_1822604_0_0_3"/>
<dbReference type="EnsemblBacteria" id="BAC89745">
    <property type="protein sequence ID" value="BAC89745"/>
    <property type="gene ID" value="BAC89745"/>
</dbReference>